<dbReference type="AlphaFoldDB" id="G5GNZ8"/>
<dbReference type="GO" id="GO:0009055">
    <property type="term" value="F:electron transfer activity"/>
    <property type="evidence" value="ECO:0007669"/>
    <property type="project" value="TreeGrafter"/>
</dbReference>
<dbReference type="Pfam" id="PF02525">
    <property type="entry name" value="Flavodoxin_2"/>
    <property type="match status" value="1"/>
</dbReference>
<keyword evidence="4" id="KW-1185">Reference proteome</keyword>
<dbReference type="PANTHER" id="PTHR47307:SF1">
    <property type="entry name" value="GLUTATHIONE-REGULATED POTASSIUM-EFFLUX SYSTEM ANCILLARY PROTEIN KEFG"/>
    <property type="match status" value="1"/>
</dbReference>
<dbReference type="STRING" id="679201.HMPREF9334_00802"/>
<dbReference type="GO" id="GO:0003955">
    <property type="term" value="F:NAD(P)H dehydrogenase (quinone) activity"/>
    <property type="evidence" value="ECO:0007669"/>
    <property type="project" value="TreeGrafter"/>
</dbReference>
<evidence type="ECO:0000256" key="1">
    <source>
        <dbReference type="ARBA" id="ARBA00023002"/>
    </source>
</evidence>
<dbReference type="InterPro" id="IPR003680">
    <property type="entry name" value="Flavodoxin_fold"/>
</dbReference>
<comment type="caution">
    <text evidence="3">The sequence shown here is derived from an EMBL/GenBank/DDBJ whole genome shotgun (WGS) entry which is preliminary data.</text>
</comment>
<dbReference type="InterPro" id="IPR029039">
    <property type="entry name" value="Flavoprotein-like_sf"/>
</dbReference>
<name>G5GNZ8_9FIRM</name>
<dbReference type="PATRIC" id="fig|679201.3.peg.809"/>
<dbReference type="EMBL" id="ACZM01000007">
    <property type="protein sequence ID" value="EHG21385.1"/>
    <property type="molecule type" value="Genomic_DNA"/>
</dbReference>
<dbReference type="SUPFAM" id="SSF52218">
    <property type="entry name" value="Flavoproteins"/>
    <property type="match status" value="1"/>
</dbReference>
<protein>
    <recommendedName>
        <fullName evidence="2">Flavodoxin-like fold domain-containing protein</fullName>
    </recommendedName>
</protein>
<sequence>MPALLAKWMEDVFVHGFSHGTTGKALVHKKLLLSFTTGAPESAYDASFPVEAMAERFVRTAGLTGMDYVGFIYTGGVSYSLRADAEKRAEMAAASHAHAQRLVEKIQSLA</sequence>
<proteinExistence type="predicted"/>
<feature type="domain" description="Flavodoxin-like fold" evidence="2">
    <location>
        <begin position="1"/>
        <end position="97"/>
    </location>
</feature>
<dbReference type="GO" id="GO:0010181">
    <property type="term" value="F:FMN binding"/>
    <property type="evidence" value="ECO:0007669"/>
    <property type="project" value="TreeGrafter"/>
</dbReference>
<dbReference type="InterPro" id="IPR046980">
    <property type="entry name" value="KefG/KefF"/>
</dbReference>
<dbReference type="HOGENOM" id="CLU_2169337_0_0_9"/>
<evidence type="ECO:0000313" key="3">
    <source>
        <dbReference type="EMBL" id="EHG21385.1"/>
    </source>
</evidence>
<keyword evidence="1" id="KW-0560">Oxidoreductase</keyword>
<evidence type="ECO:0000259" key="2">
    <source>
        <dbReference type="Pfam" id="PF02525"/>
    </source>
</evidence>
<dbReference type="Proteomes" id="UP000004129">
    <property type="component" value="Unassembled WGS sequence"/>
</dbReference>
<evidence type="ECO:0000313" key="4">
    <source>
        <dbReference type="Proteomes" id="UP000004129"/>
    </source>
</evidence>
<reference evidence="3 4" key="1">
    <citation type="submission" date="2011-08" db="EMBL/GenBank/DDBJ databases">
        <title>The Genome Sequence of Selenomonas infelix ATCC 43532.</title>
        <authorList>
            <consortium name="The Broad Institute Genome Sequencing Platform"/>
            <person name="Earl A."/>
            <person name="Ward D."/>
            <person name="Feldgarden M."/>
            <person name="Gevers D."/>
            <person name="Izard J."/>
            <person name="Blanton J.M."/>
            <person name="Baranova O.V."/>
            <person name="Dewhirst F.E."/>
            <person name="Young S.K."/>
            <person name="Zeng Q."/>
            <person name="Gargeya S."/>
            <person name="Fitzgerald M."/>
            <person name="Haas B."/>
            <person name="Abouelleil A."/>
            <person name="Alvarado L."/>
            <person name="Arachchi H.M."/>
            <person name="Berlin A."/>
            <person name="Brown A."/>
            <person name="Chapman S.B."/>
            <person name="Chen Z."/>
            <person name="Dunbar C."/>
            <person name="Freedman E."/>
            <person name="Gearin G."/>
            <person name="Gellesch M."/>
            <person name="Goldberg J."/>
            <person name="Griggs A."/>
            <person name="Gujja S."/>
            <person name="Heiman D."/>
            <person name="Howarth C."/>
            <person name="Larson L."/>
            <person name="Lui A."/>
            <person name="MacDonald P.J.P."/>
            <person name="Montmayeur A."/>
            <person name="Murphy C."/>
            <person name="Neiman D."/>
            <person name="Pearson M."/>
            <person name="Priest M."/>
            <person name="Roberts A."/>
            <person name="Saif S."/>
            <person name="Shea T."/>
            <person name="Shenoy N."/>
            <person name="Sisk P."/>
            <person name="Stolte C."/>
            <person name="Sykes S."/>
            <person name="Wortman J."/>
            <person name="Nusbaum C."/>
            <person name="Birren B."/>
        </authorList>
    </citation>
    <scope>NUCLEOTIDE SEQUENCE [LARGE SCALE GENOMIC DNA]</scope>
    <source>
        <strain evidence="3 4">ATCC 43532</strain>
    </source>
</reference>
<gene>
    <name evidence="3" type="ORF">HMPREF9334_00802</name>
</gene>
<accession>G5GNZ8</accession>
<dbReference type="PANTHER" id="PTHR47307">
    <property type="entry name" value="GLUTATHIONE-REGULATED POTASSIUM-EFFLUX SYSTEM ANCILLARY PROTEIN KEFG"/>
    <property type="match status" value="1"/>
</dbReference>
<dbReference type="Gene3D" id="3.40.50.360">
    <property type="match status" value="1"/>
</dbReference>
<organism evidence="3 4">
    <name type="scientific">Selenomonas infelix ATCC 43532</name>
    <dbReference type="NCBI Taxonomy" id="679201"/>
    <lineage>
        <taxon>Bacteria</taxon>
        <taxon>Bacillati</taxon>
        <taxon>Bacillota</taxon>
        <taxon>Negativicutes</taxon>
        <taxon>Selenomonadales</taxon>
        <taxon>Selenomonadaceae</taxon>
        <taxon>Selenomonas</taxon>
    </lineage>
</organism>
<dbReference type="eggNOG" id="COG2249">
    <property type="taxonomic scope" value="Bacteria"/>
</dbReference>